<keyword evidence="7" id="KW-1185">Reference proteome</keyword>
<dbReference type="Pfam" id="PF20703">
    <property type="entry name" value="nSTAND1"/>
    <property type="match status" value="1"/>
</dbReference>
<reference evidence="6 7" key="1">
    <citation type="submission" date="2015-10" db="EMBL/GenBank/DDBJ databases">
        <title>Draft genome sequence of Streptomyces caeruleatus NRRL B-24802, type strain for the species Streptomyces caeruleatus.</title>
        <authorList>
            <person name="Ruckert C."/>
            <person name="Winkler A."/>
            <person name="Kalinowski J."/>
            <person name="Kampfer P."/>
            <person name="Glaeser S."/>
        </authorList>
    </citation>
    <scope>NUCLEOTIDE SEQUENCE [LARGE SCALE GENOMIC DNA]</scope>
    <source>
        <strain evidence="6 7">NRRL B-24802</strain>
    </source>
</reference>
<evidence type="ECO:0000313" key="6">
    <source>
        <dbReference type="EMBL" id="KUN93656.1"/>
    </source>
</evidence>
<evidence type="ECO:0000256" key="4">
    <source>
        <dbReference type="SAM" id="MobiDB-lite"/>
    </source>
</evidence>
<dbReference type="Pfam" id="PF13365">
    <property type="entry name" value="Trypsin_2"/>
    <property type="match status" value="1"/>
</dbReference>
<dbReference type="Gene3D" id="2.130.10.10">
    <property type="entry name" value="YVTN repeat-like/Quinoprotein amine dehydrogenase"/>
    <property type="match status" value="3"/>
</dbReference>
<dbReference type="Pfam" id="PF00400">
    <property type="entry name" value="WD40"/>
    <property type="match status" value="4"/>
</dbReference>
<dbReference type="SUPFAM" id="SSF52540">
    <property type="entry name" value="P-loop containing nucleoside triphosphate hydrolases"/>
    <property type="match status" value="1"/>
</dbReference>
<proteinExistence type="predicted"/>
<dbReference type="InterPro" id="IPR001680">
    <property type="entry name" value="WD40_rpt"/>
</dbReference>
<dbReference type="Gene3D" id="2.40.10.120">
    <property type="match status" value="1"/>
</dbReference>
<dbReference type="InterPro" id="IPR027417">
    <property type="entry name" value="P-loop_NTPase"/>
</dbReference>
<feature type="repeat" description="WD" evidence="3">
    <location>
        <begin position="1291"/>
        <end position="1325"/>
    </location>
</feature>
<feature type="repeat" description="WD" evidence="3">
    <location>
        <begin position="949"/>
        <end position="990"/>
    </location>
</feature>
<keyword evidence="1 3" id="KW-0853">WD repeat</keyword>
<dbReference type="SMART" id="SM00320">
    <property type="entry name" value="WD40"/>
    <property type="match status" value="9"/>
</dbReference>
<dbReference type="PROSITE" id="PS50294">
    <property type="entry name" value="WD_REPEATS_REGION"/>
    <property type="match status" value="4"/>
</dbReference>
<feature type="repeat" description="WD" evidence="3">
    <location>
        <begin position="907"/>
        <end position="948"/>
    </location>
</feature>
<dbReference type="PANTHER" id="PTHR19879:SF9">
    <property type="entry name" value="TRANSCRIPTION INITIATION FACTOR TFIID SUBUNIT 5"/>
    <property type="match status" value="1"/>
</dbReference>
<keyword evidence="2" id="KW-0677">Repeat</keyword>
<dbReference type="InterPro" id="IPR011047">
    <property type="entry name" value="Quinoprotein_ADH-like_sf"/>
</dbReference>
<evidence type="ECO:0000256" key="2">
    <source>
        <dbReference type="ARBA" id="ARBA00022737"/>
    </source>
</evidence>
<dbReference type="InterPro" id="IPR019775">
    <property type="entry name" value="WD40_repeat_CS"/>
</dbReference>
<evidence type="ECO:0000313" key="7">
    <source>
        <dbReference type="Proteomes" id="UP000053429"/>
    </source>
</evidence>
<dbReference type="SUPFAM" id="SSF50998">
    <property type="entry name" value="Quinoprotein alcohol dehydrogenase-like"/>
    <property type="match status" value="2"/>
</dbReference>
<evidence type="ECO:0000259" key="5">
    <source>
        <dbReference type="Pfam" id="PF20703"/>
    </source>
</evidence>
<protein>
    <recommendedName>
        <fullName evidence="5">Novel STAND NTPase 1 domain-containing protein</fullName>
    </recommendedName>
</protein>
<dbReference type="EMBL" id="LMWY01000054">
    <property type="protein sequence ID" value="KUN93656.1"/>
    <property type="molecule type" value="Genomic_DNA"/>
</dbReference>
<feature type="region of interest" description="Disordered" evidence="4">
    <location>
        <begin position="1118"/>
        <end position="1141"/>
    </location>
</feature>
<name>A0A124I6N6_9ACTN</name>
<dbReference type="InterPro" id="IPR015943">
    <property type="entry name" value="WD40/YVTN_repeat-like_dom_sf"/>
</dbReference>
<dbReference type="Proteomes" id="UP000053429">
    <property type="component" value="Unassembled WGS sequence"/>
</dbReference>
<sequence>MLGSDDTVVGAGFLLAEDLLATCAHVVLQAGAGPGEELTVVFPHADGKPRLTGRVLSEAWRAREAEDIAVVRFDGPVGDVPVLPLGFSEGCRGHKVRSFGFPRQAPPGGHFGTGVAGAVLDHDASGPVLQLSDANDLTTGFSGGPVVDDFTEHVVGMVTSIVVPDEHDRGQNIAYATAVQALRKAWPELGHSPECPYPGLLEPYGREHAAWFHGRERAVSLVLAALAEQTGRGSGVLLLGPSGSGKSSLVRAGVLPALEDVGVPGSDRWLPVVVRPGSDLMAELDAGPLPGTREHGLAGAVGSRLDDDPDHDRILLVVDQFEELLFGDPAVVEPLTEAIGTVPRLTVLLVLRDDFYPRLAASAPALLEKLRHGLVNMPATLDRKELEAIVTRPAAAVGARFEYGLPELIVAALLTDSTAPVTLLPALQLAMNRLWERLDPTGCLTYKAHHDIGRVTGALGMWCQDAVEKLPPDQRPVAEKLLTALVRPADDERQVPAVRQRVPLDVLREMEADADEVLAELIRSRIVIIGMRRRPGRPDDEEPVAELIHDVLIRAWPALNDWVARDHRFHDWLRRADERRVQWDELHHPDDLLHGSDLADGLRWAARERLPRHTAEYVQASEAHHKAREAHRKARQQRARRLNVILAVLLGLVLVAASVAFHQRQQALEAKQLAESRQLLTQSRTLLSQPELAALLAVQAYRTWPTPESRAALYAASDLPLVRRLEGAGGPMALSRDGRTLATASGKDGDEVRLWNLVSRAQRTLRIGAGREDAAHDGSGYRATAVAFDDSGGTLAVGEADRVRLLDVRDGHQKLSITLGSGASPREIRFTADDTLTTVDGDGLAVTWSLKTRKPLDRVSATVPGKRPPTDDLVLTVTPDGRKVAASSPGRGVVVLDRTTGRKRTIADQHDDPVRSVALTEDGDTLATGGESGRIRLIDVRTGKVTATLRGPSATVRALAFAPAGDTLAALTDDRAVKLWDVPHRRLRTSFASGHARSDHYRVAFRPDGRTVVTSDYSEVRVWNLDQLQPYARVKRSGQLGGPALGLAFSPDGADLLGVGTKEAQVWDAGTGDVRVSYSGTHALRATAAYDREGRPLTVVDDEDGWAVRDIATRKALPARGPGTSEQRGVREAALSPDGSTVALRRGNDLSVRDTATGVLRSSPRLGEGDRQFDSLLLSRNGTTLAARNSGTVVVWDTATGDLRTSLEAPDGTAPIKPLAFSEDGSVLVTGGDGPLRLWDTVSGRLDATLEGSDGVTAAAYSPDGRFLATGGRSGSVRLWETATNRSRRVLTGAPGPVASVAFAPDGGRLAVGSEDAGVELWRLSLPDPEEAVERICWAVGRDFTQKERAEYLPDPGSPPPCT</sequence>
<evidence type="ECO:0000256" key="1">
    <source>
        <dbReference type="ARBA" id="ARBA00022574"/>
    </source>
</evidence>
<dbReference type="SUPFAM" id="SSF50494">
    <property type="entry name" value="Trypsin-like serine proteases"/>
    <property type="match status" value="1"/>
</dbReference>
<feature type="domain" description="Novel STAND NTPase 1" evidence="5">
    <location>
        <begin position="196"/>
        <end position="590"/>
    </location>
</feature>
<dbReference type="PROSITE" id="PS50082">
    <property type="entry name" value="WD_REPEATS_2"/>
    <property type="match status" value="4"/>
</dbReference>
<dbReference type="STRING" id="661399.AQJ67_38670"/>
<dbReference type="CDD" id="cd00200">
    <property type="entry name" value="WD40"/>
    <property type="match status" value="1"/>
</dbReference>
<feature type="repeat" description="WD" evidence="3">
    <location>
        <begin position="1249"/>
        <end position="1290"/>
    </location>
</feature>
<gene>
    <name evidence="6" type="ORF">AQJ67_38670</name>
</gene>
<dbReference type="InterPro" id="IPR009003">
    <property type="entry name" value="Peptidase_S1_PA"/>
</dbReference>
<organism evidence="6 7">
    <name type="scientific">Streptomyces caeruleatus</name>
    <dbReference type="NCBI Taxonomy" id="661399"/>
    <lineage>
        <taxon>Bacteria</taxon>
        <taxon>Bacillati</taxon>
        <taxon>Actinomycetota</taxon>
        <taxon>Actinomycetes</taxon>
        <taxon>Kitasatosporales</taxon>
        <taxon>Streptomycetaceae</taxon>
        <taxon>Streptomyces</taxon>
    </lineage>
</organism>
<comment type="caution">
    <text evidence="6">The sequence shown here is derived from an EMBL/GenBank/DDBJ whole genome shotgun (WGS) entry which is preliminary data.</text>
</comment>
<accession>A0A124I6N6</accession>
<dbReference type="InterPro" id="IPR049052">
    <property type="entry name" value="nSTAND1"/>
</dbReference>
<dbReference type="PROSITE" id="PS00678">
    <property type="entry name" value="WD_REPEATS_1"/>
    <property type="match status" value="1"/>
</dbReference>
<evidence type="ECO:0000256" key="3">
    <source>
        <dbReference type="PROSITE-ProRule" id="PRU00221"/>
    </source>
</evidence>
<dbReference type="PANTHER" id="PTHR19879">
    <property type="entry name" value="TRANSCRIPTION INITIATION FACTOR TFIID"/>
    <property type="match status" value="1"/>
</dbReference>